<dbReference type="InterPro" id="IPR036921">
    <property type="entry name" value="PurM-like_N_sf"/>
</dbReference>
<dbReference type="PANTHER" id="PTHR30270">
    <property type="entry name" value="THIAMINE-MONOPHOSPHATE KINASE"/>
    <property type="match status" value="1"/>
</dbReference>
<feature type="binding site" evidence="1">
    <location>
        <position position="222"/>
    </location>
    <ligand>
        <name>ATP</name>
        <dbReference type="ChEBI" id="CHEBI:30616"/>
    </ligand>
</feature>
<proteinExistence type="inferred from homology"/>
<feature type="binding site" evidence="1">
    <location>
        <position position="315"/>
    </location>
    <ligand>
        <name>substrate</name>
    </ligand>
</feature>
<keyword evidence="1 4" id="KW-0418">Kinase</keyword>
<keyword evidence="1" id="KW-0784">Thiamine biosynthesis</keyword>
<evidence type="ECO:0000313" key="4">
    <source>
        <dbReference type="EMBL" id="SFG50027.1"/>
    </source>
</evidence>
<evidence type="ECO:0000259" key="2">
    <source>
        <dbReference type="Pfam" id="PF00586"/>
    </source>
</evidence>
<feature type="binding site" evidence="1">
    <location>
        <position position="81"/>
    </location>
    <ligand>
        <name>Mg(2+)</name>
        <dbReference type="ChEBI" id="CHEBI:18420"/>
        <label>4</label>
    </ligand>
</feature>
<dbReference type="InterPro" id="IPR016188">
    <property type="entry name" value="PurM-like_N"/>
</dbReference>
<dbReference type="PANTHER" id="PTHR30270:SF0">
    <property type="entry name" value="THIAMINE-MONOPHOSPHATE KINASE"/>
    <property type="match status" value="1"/>
</dbReference>
<dbReference type="EC" id="2.7.4.16" evidence="1"/>
<dbReference type="PIRSF" id="PIRSF005303">
    <property type="entry name" value="Thiam_monoph_kin"/>
    <property type="match status" value="1"/>
</dbReference>
<feature type="binding site" evidence="1">
    <location>
        <position position="81"/>
    </location>
    <ligand>
        <name>Mg(2+)</name>
        <dbReference type="ChEBI" id="CHEBI:18420"/>
        <label>2</label>
    </ligand>
</feature>
<dbReference type="CDD" id="cd02194">
    <property type="entry name" value="ThiL"/>
    <property type="match status" value="1"/>
</dbReference>
<dbReference type="UniPathway" id="UPA00060">
    <property type="reaction ID" value="UER00142"/>
</dbReference>
<dbReference type="STRING" id="185761.SAMN05660282_01060"/>
<dbReference type="EMBL" id="FOPJ01000005">
    <property type="protein sequence ID" value="SFG50027.1"/>
    <property type="molecule type" value="Genomic_DNA"/>
</dbReference>
<feature type="binding site" evidence="1">
    <location>
        <position position="223"/>
    </location>
    <ligand>
        <name>Mg(2+)</name>
        <dbReference type="ChEBI" id="CHEBI:18420"/>
        <label>5</label>
    </ligand>
</feature>
<comment type="pathway">
    <text evidence="1">Cofactor biosynthesis; thiamine diphosphate biosynthesis; thiamine diphosphate from thiamine phosphate: step 1/1.</text>
</comment>
<dbReference type="AlphaFoldDB" id="A0A1I2SGJ3"/>
<feature type="binding site" evidence="1">
    <location>
        <position position="51"/>
    </location>
    <ligand>
        <name>Mg(2+)</name>
        <dbReference type="ChEBI" id="CHEBI:18420"/>
        <label>1</label>
    </ligand>
</feature>
<keyword evidence="1" id="KW-0460">Magnesium</keyword>
<dbReference type="GO" id="GO:0009229">
    <property type="term" value="P:thiamine diphosphate biosynthetic process"/>
    <property type="evidence" value="ECO:0007669"/>
    <property type="project" value="UniProtKB-UniRule"/>
</dbReference>
<feature type="binding site" evidence="1">
    <location>
        <position position="81"/>
    </location>
    <ligand>
        <name>Mg(2+)</name>
        <dbReference type="ChEBI" id="CHEBI:18420"/>
        <label>3</label>
    </ligand>
</feature>
<evidence type="ECO:0000256" key="1">
    <source>
        <dbReference type="HAMAP-Rule" id="MF_02128"/>
    </source>
</evidence>
<dbReference type="Gene3D" id="3.90.650.10">
    <property type="entry name" value="PurM-like C-terminal domain"/>
    <property type="match status" value="1"/>
</dbReference>
<comment type="similarity">
    <text evidence="1">Belongs to the thiamine-monophosphate kinase family.</text>
</comment>
<evidence type="ECO:0000313" key="5">
    <source>
        <dbReference type="Proteomes" id="UP000199065"/>
    </source>
</evidence>
<dbReference type="InterPro" id="IPR036676">
    <property type="entry name" value="PurM-like_C_sf"/>
</dbReference>
<dbReference type="Gene3D" id="3.30.1330.10">
    <property type="entry name" value="PurM-like, N-terminal domain"/>
    <property type="match status" value="1"/>
</dbReference>
<feature type="binding site" evidence="1">
    <location>
        <position position="129"/>
    </location>
    <ligand>
        <name>Mg(2+)</name>
        <dbReference type="ChEBI" id="CHEBI:18420"/>
        <label>1</label>
    </ligand>
</feature>
<feature type="binding site" evidence="1">
    <location>
        <begin position="128"/>
        <end position="129"/>
    </location>
    <ligand>
        <name>ATP</name>
        <dbReference type="ChEBI" id="CHEBI:30616"/>
    </ligand>
</feature>
<comment type="catalytic activity">
    <reaction evidence="1">
        <text>thiamine phosphate + ATP = thiamine diphosphate + ADP</text>
        <dbReference type="Rhea" id="RHEA:15913"/>
        <dbReference type="ChEBI" id="CHEBI:30616"/>
        <dbReference type="ChEBI" id="CHEBI:37575"/>
        <dbReference type="ChEBI" id="CHEBI:58937"/>
        <dbReference type="ChEBI" id="CHEBI:456216"/>
        <dbReference type="EC" id="2.7.4.16"/>
    </reaction>
</comment>
<name>A0A1I2SGJ3_9CORY</name>
<dbReference type="SUPFAM" id="SSF55326">
    <property type="entry name" value="PurM N-terminal domain-like"/>
    <property type="match status" value="1"/>
</dbReference>
<dbReference type="GO" id="GO:0005524">
    <property type="term" value="F:ATP binding"/>
    <property type="evidence" value="ECO:0007669"/>
    <property type="project" value="UniProtKB-UniRule"/>
</dbReference>
<feature type="domain" description="PurM-like N-terminal" evidence="2">
    <location>
        <begin position="32"/>
        <end position="145"/>
    </location>
</feature>
<dbReference type="Pfam" id="PF02769">
    <property type="entry name" value="AIRS_C"/>
    <property type="match status" value="1"/>
</dbReference>
<sequence length="318" mass="34222">MAHQSKRTTLGEIGEHAAIRVIREECPSRNNGDDAAVLNQPAPNTRPVVATDMLVEDRHFRFDWSTPEQVGIKAISQNFADIEAMGARPTAALLALSAPKDTDVEVLRGIARGIQQALEPFSAQLIGGDITGGEKMVLAVTALGQLGGNRKELRLDAARPGQKVVANGRIGWSAAGLALLRKFEEIPEDLRPLVEHHCAPRIETNRGVIARATGATAMTDNSDGLIQDLRLIAERSGVGIDLKSHAIFPDELLCRAGKLTGIDPWEFVLSGGEDHTFLATTSKETPTGFRDIGRVNKNTGLVTVDGLPPRHEAGWVSF</sequence>
<feature type="binding site" evidence="1">
    <location>
        <position position="52"/>
    </location>
    <ligand>
        <name>Mg(2+)</name>
        <dbReference type="ChEBI" id="CHEBI:18420"/>
        <label>2</label>
    </ligand>
</feature>
<comment type="caution">
    <text evidence="1">Lacks conserved residue(s) required for the propagation of feature annotation.</text>
</comment>
<feature type="binding site" evidence="1">
    <location>
        <position position="59"/>
    </location>
    <ligand>
        <name>substrate</name>
    </ligand>
</feature>
<feature type="binding site" evidence="1">
    <location>
        <position position="273"/>
    </location>
    <ligand>
        <name>substrate</name>
    </ligand>
</feature>
<gene>
    <name evidence="1" type="primary">thiL</name>
    <name evidence="4" type="ORF">SAMN05660282_01060</name>
</gene>
<dbReference type="OrthoDB" id="9802811at2"/>
<feature type="domain" description="PurM-like C-terminal" evidence="3">
    <location>
        <begin position="159"/>
        <end position="267"/>
    </location>
</feature>
<feature type="binding site" evidence="1">
    <location>
        <position position="34"/>
    </location>
    <ligand>
        <name>Mg(2+)</name>
        <dbReference type="ChEBI" id="CHEBI:18420"/>
        <label>3</label>
    </ligand>
</feature>
<keyword evidence="1" id="KW-0808">Transferase</keyword>
<dbReference type="GO" id="GO:0009030">
    <property type="term" value="F:thiamine-phosphate kinase activity"/>
    <property type="evidence" value="ECO:0007669"/>
    <property type="project" value="UniProtKB-UniRule"/>
</dbReference>
<dbReference type="GO" id="GO:0000287">
    <property type="term" value="F:magnesium ion binding"/>
    <property type="evidence" value="ECO:0007669"/>
    <property type="project" value="UniProtKB-UniRule"/>
</dbReference>
<keyword evidence="1" id="KW-0547">Nucleotide-binding</keyword>
<protein>
    <recommendedName>
        <fullName evidence="1">Thiamine-monophosphate kinase</fullName>
        <shortName evidence="1">TMP kinase</shortName>
        <shortName evidence="1">Thiamine-phosphate kinase</shortName>
        <ecNumber evidence="1">2.7.4.16</ecNumber>
    </recommendedName>
</protein>
<dbReference type="NCBIfam" id="TIGR01379">
    <property type="entry name" value="thiL"/>
    <property type="match status" value="1"/>
</dbReference>
<dbReference type="HAMAP" id="MF_02128">
    <property type="entry name" value="TMP_kinase"/>
    <property type="match status" value="1"/>
</dbReference>
<comment type="miscellaneous">
    <text evidence="1">Reaction mechanism of ThiL seems to utilize a direct, inline transfer of the gamma-phosphate of ATP to TMP rather than a phosphorylated enzyme intermediate.</text>
</comment>
<dbReference type="SUPFAM" id="SSF56042">
    <property type="entry name" value="PurM C-terminal domain-like"/>
    <property type="match status" value="1"/>
</dbReference>
<dbReference type="Proteomes" id="UP000199065">
    <property type="component" value="Unassembled WGS sequence"/>
</dbReference>
<feature type="binding site" evidence="1">
    <location>
        <position position="34"/>
    </location>
    <ligand>
        <name>Mg(2+)</name>
        <dbReference type="ChEBI" id="CHEBI:18420"/>
        <label>4</label>
    </ligand>
</feature>
<comment type="function">
    <text evidence="1">Catalyzes the ATP-dependent phosphorylation of thiamine-monophosphate (TMP) to form thiamine-pyrophosphate (TPP), the active form of vitamin B1.</text>
</comment>
<keyword evidence="1" id="KW-0067">ATP-binding</keyword>
<dbReference type="GO" id="GO:0009228">
    <property type="term" value="P:thiamine biosynthetic process"/>
    <property type="evidence" value="ECO:0007669"/>
    <property type="project" value="UniProtKB-KW"/>
</dbReference>
<organism evidence="4 5">
    <name type="scientific">Corynebacterium spheniscorum</name>
    <dbReference type="NCBI Taxonomy" id="185761"/>
    <lineage>
        <taxon>Bacteria</taxon>
        <taxon>Bacillati</taxon>
        <taxon>Actinomycetota</taxon>
        <taxon>Actinomycetes</taxon>
        <taxon>Mycobacteriales</taxon>
        <taxon>Corynebacteriaceae</taxon>
        <taxon>Corynebacterium</taxon>
    </lineage>
</organism>
<dbReference type="InterPro" id="IPR010918">
    <property type="entry name" value="PurM-like_C_dom"/>
</dbReference>
<feature type="binding site" evidence="1">
    <location>
        <position position="52"/>
    </location>
    <ligand>
        <name>Mg(2+)</name>
        <dbReference type="ChEBI" id="CHEBI:18420"/>
        <label>1</label>
    </ligand>
</feature>
<evidence type="ECO:0000259" key="3">
    <source>
        <dbReference type="Pfam" id="PF02769"/>
    </source>
</evidence>
<keyword evidence="1" id="KW-0479">Metal-binding</keyword>
<feature type="binding site" evidence="1">
    <location>
        <position position="154"/>
    </location>
    <ligand>
        <name>ATP</name>
        <dbReference type="ChEBI" id="CHEBI:30616"/>
    </ligand>
</feature>
<keyword evidence="5" id="KW-1185">Reference proteome</keyword>
<dbReference type="NCBIfam" id="NF004351">
    <property type="entry name" value="PRK05731.1-4"/>
    <property type="match status" value="1"/>
</dbReference>
<feature type="binding site" evidence="1">
    <location>
        <position position="220"/>
    </location>
    <ligand>
        <name>Mg(2+)</name>
        <dbReference type="ChEBI" id="CHEBI:18420"/>
        <label>3</label>
    </ligand>
</feature>
<dbReference type="RefSeq" id="WP_092285170.1">
    <property type="nucleotide sequence ID" value="NZ_FOPJ01000005.1"/>
</dbReference>
<dbReference type="InterPro" id="IPR006283">
    <property type="entry name" value="ThiL-like"/>
</dbReference>
<reference evidence="4 5" key="1">
    <citation type="submission" date="2016-10" db="EMBL/GenBank/DDBJ databases">
        <authorList>
            <person name="de Groot N.N."/>
        </authorList>
    </citation>
    <scope>NUCLEOTIDE SEQUENCE [LARGE SCALE GENOMIC DNA]</scope>
    <source>
        <strain>J11</strain>
        <strain evidence="5">PG 39</strain>
    </source>
</reference>
<accession>A0A1I2SGJ3</accession>
<dbReference type="Pfam" id="PF00586">
    <property type="entry name" value="AIRS"/>
    <property type="match status" value="1"/>
</dbReference>